<keyword evidence="6 8" id="KW-1133">Transmembrane helix</keyword>
<name>A0A5D0CJN0_9BACL</name>
<feature type="transmembrane region" description="Helical" evidence="8">
    <location>
        <begin position="103"/>
        <end position="121"/>
    </location>
</feature>
<dbReference type="AlphaFoldDB" id="A0A5D0CJN0"/>
<keyword evidence="7 8" id="KW-0472">Membrane</keyword>
<feature type="transmembrane region" description="Helical" evidence="8">
    <location>
        <begin position="207"/>
        <end position="226"/>
    </location>
</feature>
<evidence type="ECO:0000256" key="7">
    <source>
        <dbReference type="ARBA" id="ARBA00023136"/>
    </source>
</evidence>
<dbReference type="OrthoDB" id="2829675at2"/>
<dbReference type="Proteomes" id="UP000325218">
    <property type="component" value="Unassembled WGS sequence"/>
</dbReference>
<evidence type="ECO:0000256" key="5">
    <source>
        <dbReference type="ARBA" id="ARBA00022692"/>
    </source>
</evidence>
<feature type="transmembrane region" description="Helical" evidence="8">
    <location>
        <begin position="355"/>
        <end position="372"/>
    </location>
</feature>
<dbReference type="EMBL" id="VSDO01000006">
    <property type="protein sequence ID" value="TYA10108.1"/>
    <property type="molecule type" value="Genomic_DNA"/>
</dbReference>
<proteinExistence type="inferred from homology"/>
<protein>
    <submittedName>
        <fullName evidence="9">GerAB/ArcD/ProY family transporter</fullName>
    </submittedName>
</protein>
<feature type="transmembrane region" description="Helical" evidence="8">
    <location>
        <begin position="133"/>
        <end position="156"/>
    </location>
</feature>
<dbReference type="NCBIfam" id="TIGR00912">
    <property type="entry name" value="2A0309"/>
    <property type="match status" value="1"/>
</dbReference>
<dbReference type="PANTHER" id="PTHR34975:SF2">
    <property type="entry name" value="SPORE GERMINATION PROTEIN A2"/>
    <property type="match status" value="1"/>
</dbReference>
<organism evidence="9 10">
    <name type="scientific">Paenibacillus faecis</name>
    <dbReference type="NCBI Taxonomy" id="862114"/>
    <lineage>
        <taxon>Bacteria</taxon>
        <taxon>Bacillati</taxon>
        <taxon>Bacillota</taxon>
        <taxon>Bacilli</taxon>
        <taxon>Bacillales</taxon>
        <taxon>Paenibacillaceae</taxon>
        <taxon>Paenibacillus</taxon>
    </lineage>
</organism>
<dbReference type="InterPro" id="IPR004761">
    <property type="entry name" value="Spore_GerAB"/>
</dbReference>
<feature type="transmembrane region" description="Helical" evidence="8">
    <location>
        <begin position="287"/>
        <end position="309"/>
    </location>
</feature>
<keyword evidence="3" id="KW-0813">Transport</keyword>
<keyword evidence="5 8" id="KW-0812">Transmembrane</keyword>
<comment type="subcellular location">
    <subcellularLocation>
        <location evidence="1">Membrane</location>
        <topology evidence="1">Multi-pass membrane protein</topology>
    </subcellularLocation>
</comment>
<feature type="transmembrane region" description="Helical" evidence="8">
    <location>
        <begin position="64"/>
        <end position="82"/>
    </location>
</feature>
<dbReference type="Pfam" id="PF03845">
    <property type="entry name" value="Spore_permease"/>
    <property type="match status" value="1"/>
</dbReference>
<gene>
    <name evidence="9" type="ORF">FRY98_26305</name>
</gene>
<dbReference type="PANTHER" id="PTHR34975">
    <property type="entry name" value="SPORE GERMINATION PROTEIN A2"/>
    <property type="match status" value="1"/>
</dbReference>
<sequence>MDDEPPRSPATGELDRRYLSLGGCRMQQNVSKLQTNMIAVLFMVSIGIKHPPVPMILAARQDAWMGYIVAGIAVLLPLWLMDAVQRRFPDVSLVEAMISRRPWVGKGVLLLYGFVFFFTISHDIRFLVSLLSVYLLPMTPLFVLAGTAVFTAVLFVKSGIVVTARASVILGPPFVVMVFFLPALLTGQARLAFLSPVLERPLGVAEASLYAFGHFAELMLIPLLFGQRTFRLAEILPGIAVGIAVTTIMILGELVLFGPDLTTMFWDPPYELIRQLRVTDFLDRLDMVIAAAWMPTALLKIGITLYFLCQVACLIVPNLNAKLAAAPVGILALVCSMWFFDSAVQLGELTESRPILFGVFALFVPLLLFVVLRPKKTKNKVLHRK</sequence>
<evidence type="ECO:0000256" key="3">
    <source>
        <dbReference type="ARBA" id="ARBA00022448"/>
    </source>
</evidence>
<evidence type="ECO:0000313" key="9">
    <source>
        <dbReference type="EMBL" id="TYA10108.1"/>
    </source>
</evidence>
<comment type="caution">
    <text evidence="9">The sequence shown here is derived from an EMBL/GenBank/DDBJ whole genome shotgun (WGS) entry which is preliminary data.</text>
</comment>
<reference evidence="9 10" key="1">
    <citation type="submission" date="2019-08" db="EMBL/GenBank/DDBJ databases">
        <title>Genome sequencing of Paenibacillus faecis DSM 23593(T).</title>
        <authorList>
            <person name="Kook J.-K."/>
            <person name="Park S.-N."/>
            <person name="Lim Y.K."/>
        </authorList>
    </citation>
    <scope>NUCLEOTIDE SEQUENCE [LARGE SCALE GENOMIC DNA]</scope>
    <source>
        <strain evidence="9 10">DSM 23593</strain>
    </source>
</reference>
<evidence type="ECO:0000256" key="8">
    <source>
        <dbReference type="SAM" id="Phobius"/>
    </source>
</evidence>
<dbReference type="GO" id="GO:0009847">
    <property type="term" value="P:spore germination"/>
    <property type="evidence" value="ECO:0007669"/>
    <property type="project" value="InterPro"/>
</dbReference>
<keyword evidence="10" id="KW-1185">Reference proteome</keyword>
<keyword evidence="4" id="KW-0309">Germination</keyword>
<evidence type="ECO:0000256" key="4">
    <source>
        <dbReference type="ARBA" id="ARBA00022544"/>
    </source>
</evidence>
<feature type="transmembrane region" description="Helical" evidence="8">
    <location>
        <begin position="35"/>
        <end position="52"/>
    </location>
</feature>
<evidence type="ECO:0000256" key="6">
    <source>
        <dbReference type="ARBA" id="ARBA00022989"/>
    </source>
</evidence>
<feature type="transmembrane region" description="Helical" evidence="8">
    <location>
        <begin position="168"/>
        <end position="187"/>
    </location>
</feature>
<feature type="transmembrane region" description="Helical" evidence="8">
    <location>
        <begin position="238"/>
        <end position="258"/>
    </location>
</feature>
<evidence type="ECO:0000256" key="1">
    <source>
        <dbReference type="ARBA" id="ARBA00004141"/>
    </source>
</evidence>
<comment type="similarity">
    <text evidence="2">Belongs to the amino acid-polyamine-organocation (APC) superfamily. Spore germination protein (SGP) (TC 2.A.3.9) family.</text>
</comment>
<accession>A0A5D0CJN0</accession>
<evidence type="ECO:0000313" key="10">
    <source>
        <dbReference type="Proteomes" id="UP000325218"/>
    </source>
</evidence>
<dbReference type="GO" id="GO:0016020">
    <property type="term" value="C:membrane"/>
    <property type="evidence" value="ECO:0007669"/>
    <property type="project" value="UniProtKB-SubCell"/>
</dbReference>
<evidence type="ECO:0000256" key="2">
    <source>
        <dbReference type="ARBA" id="ARBA00007998"/>
    </source>
</evidence>
<feature type="transmembrane region" description="Helical" evidence="8">
    <location>
        <begin position="321"/>
        <end position="340"/>
    </location>
</feature>